<sequence length="398" mass="44285">MCEHPFPVPSDNYEYMMKIVGFVEDLPVGWESKLEELRFISEQNATLKKVRVTDYGSAEKPKPTDCTRSDALALADVRRDTNPVSRQGAPSAIASSPRLREAFVKKANNPMLAPLLSIMEVFLLFRPSDRSSLVTVTKLEESVLFESLDEHLSLAVDAAEGEEEFPNNDALSHLQLTGVQEADEQAGLEAPARTSESLVGHESEPAQELEVCQNNEKSQFAAQTGTSDHPTNPLEPQPVSPEISENLEQEQLEVADGAKDPLHVQGEQQPDVSDICHVVEESQSEVQSGTPELQTSDLQNDQHDRKPAPPEIVSGLEQDQLKGLDRTPDLVDIQEEQQPEISEIPEGSNSSQLEIMEDLAAASEDGREQKPGRRKRLRSHLGELLNRSWKPWKRRRKP</sequence>
<accession>A0A135LHL2</accession>
<feature type="compositionally biased region" description="Basic and acidic residues" evidence="1">
    <location>
        <begin position="319"/>
        <end position="329"/>
    </location>
</feature>
<organism evidence="2 3">
    <name type="scientific">Penicillium patulum</name>
    <name type="common">Penicillium griseofulvum</name>
    <dbReference type="NCBI Taxonomy" id="5078"/>
    <lineage>
        <taxon>Eukaryota</taxon>
        <taxon>Fungi</taxon>
        <taxon>Dikarya</taxon>
        <taxon>Ascomycota</taxon>
        <taxon>Pezizomycotina</taxon>
        <taxon>Eurotiomycetes</taxon>
        <taxon>Eurotiomycetidae</taxon>
        <taxon>Eurotiales</taxon>
        <taxon>Aspergillaceae</taxon>
        <taxon>Penicillium</taxon>
    </lineage>
</organism>
<evidence type="ECO:0000313" key="3">
    <source>
        <dbReference type="Proteomes" id="UP000070168"/>
    </source>
</evidence>
<proteinExistence type="predicted"/>
<keyword evidence="3" id="KW-1185">Reference proteome</keyword>
<dbReference type="GeneID" id="63705338"/>
<reference evidence="2 3" key="1">
    <citation type="journal article" date="2016" name="BMC Genomics">
        <title>Genome sequencing and secondary metabolism of the postharvest pathogen Penicillium griseofulvum.</title>
        <authorList>
            <person name="Banani H."/>
            <person name="Marcet-Houben M."/>
            <person name="Ballester A.R."/>
            <person name="Abbruscato P."/>
            <person name="Gonzalez-Candelas L."/>
            <person name="Gabaldon T."/>
            <person name="Spadaro D."/>
        </authorList>
    </citation>
    <scope>NUCLEOTIDE SEQUENCE [LARGE SCALE GENOMIC DNA]</scope>
    <source>
        <strain evidence="2 3">PG3</strain>
    </source>
</reference>
<dbReference type="OrthoDB" id="5979581at2759"/>
<feature type="compositionally biased region" description="Polar residues" evidence="1">
    <location>
        <begin position="212"/>
        <end position="230"/>
    </location>
</feature>
<dbReference type="RefSeq" id="XP_040646991.1">
    <property type="nucleotide sequence ID" value="XM_040790038.1"/>
</dbReference>
<dbReference type="AlphaFoldDB" id="A0A135LHL2"/>
<feature type="compositionally biased region" description="Polar residues" evidence="1">
    <location>
        <begin position="284"/>
        <end position="299"/>
    </location>
</feature>
<evidence type="ECO:0000313" key="2">
    <source>
        <dbReference type="EMBL" id="KXG48455.1"/>
    </source>
</evidence>
<dbReference type="EMBL" id="LHQR01000065">
    <property type="protein sequence ID" value="KXG48455.1"/>
    <property type="molecule type" value="Genomic_DNA"/>
</dbReference>
<gene>
    <name evidence="2" type="ORF">PGRI_023250</name>
</gene>
<dbReference type="STRING" id="5078.A0A135LHL2"/>
<dbReference type="Proteomes" id="UP000070168">
    <property type="component" value="Unassembled WGS sequence"/>
</dbReference>
<name>A0A135LHL2_PENPA</name>
<evidence type="ECO:0000256" key="1">
    <source>
        <dbReference type="SAM" id="MobiDB-lite"/>
    </source>
</evidence>
<protein>
    <submittedName>
        <fullName evidence="2">Uncharacterized protein</fullName>
    </submittedName>
</protein>
<feature type="region of interest" description="Disordered" evidence="1">
    <location>
        <begin position="182"/>
        <end position="381"/>
    </location>
</feature>
<comment type="caution">
    <text evidence="2">The sequence shown here is derived from an EMBL/GenBank/DDBJ whole genome shotgun (WGS) entry which is preliminary data.</text>
</comment>